<evidence type="ECO:0000313" key="2">
    <source>
        <dbReference type="Proteomes" id="UP001242480"/>
    </source>
</evidence>
<sequence length="169" mass="18530">MIEEASEHVRGPAPTALPFGLSILPLGGDQIDQLADYRDPWNPLPTYDGFMYLGPELEAGIARAAPQGRLLYVETNYFGGIGYQGATLFDAGRPVWKAILTNVHDAWPRPPNYDSWAAGRPKLEFRTPISRGLSRLGVPEPTSGDEFDAVGLGRFRTLEALGVEEDDDE</sequence>
<comment type="caution">
    <text evidence="1">The sequence shown here is derived from an EMBL/GenBank/DDBJ whole genome shotgun (WGS) entry which is preliminary data.</text>
</comment>
<evidence type="ECO:0000313" key="1">
    <source>
        <dbReference type="EMBL" id="MDQ0468573.1"/>
    </source>
</evidence>
<gene>
    <name evidence="1" type="ORF">QO011_001573</name>
</gene>
<organism evidence="1 2">
    <name type="scientific">Labrys wisconsinensis</name>
    <dbReference type="NCBI Taxonomy" id="425677"/>
    <lineage>
        <taxon>Bacteria</taxon>
        <taxon>Pseudomonadati</taxon>
        <taxon>Pseudomonadota</taxon>
        <taxon>Alphaproteobacteria</taxon>
        <taxon>Hyphomicrobiales</taxon>
        <taxon>Xanthobacteraceae</taxon>
        <taxon>Labrys</taxon>
    </lineage>
</organism>
<dbReference type="Proteomes" id="UP001242480">
    <property type="component" value="Unassembled WGS sequence"/>
</dbReference>
<dbReference type="EMBL" id="JAUSVX010000002">
    <property type="protein sequence ID" value="MDQ0468573.1"/>
    <property type="molecule type" value="Genomic_DNA"/>
</dbReference>
<proteinExistence type="predicted"/>
<protein>
    <submittedName>
        <fullName evidence="1">Uncharacterized protein</fullName>
    </submittedName>
</protein>
<accession>A0ABU0J2T5</accession>
<name>A0ABU0J2T5_9HYPH</name>
<reference evidence="1 2" key="1">
    <citation type="submission" date="2023-07" db="EMBL/GenBank/DDBJ databases">
        <title>Genomic Encyclopedia of Type Strains, Phase IV (KMG-IV): sequencing the most valuable type-strain genomes for metagenomic binning, comparative biology and taxonomic classification.</title>
        <authorList>
            <person name="Goeker M."/>
        </authorList>
    </citation>
    <scope>NUCLEOTIDE SEQUENCE [LARGE SCALE GENOMIC DNA]</scope>
    <source>
        <strain evidence="1 2">DSM 19619</strain>
    </source>
</reference>
<dbReference type="RefSeq" id="WP_307269961.1">
    <property type="nucleotide sequence ID" value="NZ_JAUSVX010000002.1"/>
</dbReference>
<keyword evidence="2" id="KW-1185">Reference proteome</keyword>